<organism evidence="1 2">
    <name type="scientific">Ignisphaera aggregans</name>
    <dbReference type="NCBI Taxonomy" id="334771"/>
    <lineage>
        <taxon>Archaea</taxon>
        <taxon>Thermoproteota</taxon>
        <taxon>Thermoprotei</taxon>
        <taxon>Desulfurococcales</taxon>
        <taxon>Desulfurococcaceae</taxon>
        <taxon>Ignisphaera</taxon>
    </lineage>
</organism>
<comment type="caution">
    <text evidence="1">The sequence shown here is derived from an EMBL/GenBank/DDBJ whole genome shotgun (WGS) entry which is preliminary data.</text>
</comment>
<gene>
    <name evidence="1" type="ORF">EYH02_01745</name>
</gene>
<reference evidence="1" key="1">
    <citation type="journal article" date="2020" name="ISME J.">
        <title>Gammaproteobacteria mediating utilization of methyl-, sulfur- and petroleum organic compounds in deep ocean hydrothermal plumes.</title>
        <authorList>
            <person name="Zhou Z."/>
            <person name="Liu Y."/>
            <person name="Pan J."/>
            <person name="Cron B.R."/>
            <person name="Toner B.M."/>
            <person name="Anantharaman K."/>
            <person name="Breier J.A."/>
            <person name="Dick G.J."/>
            <person name="Li M."/>
        </authorList>
    </citation>
    <scope>NUCLEOTIDE SEQUENCE</scope>
    <source>
        <strain evidence="1">SZUA-1435</strain>
    </source>
</reference>
<dbReference type="AlphaFoldDB" id="A0A833DSZ0"/>
<evidence type="ECO:0000313" key="1">
    <source>
        <dbReference type="EMBL" id="HIP56782.1"/>
    </source>
</evidence>
<sequence length="449" mass="51087">MSHYASPEVLNEIQKFLENRIGVAICKNVESKVMLSDIPKLSNECQVYGSLMLTSGYATPCIAIEFDRDVFALALETAKIISDFVYDLGVKKSLYIVWTGRWLEIRIHELAFPSEFFKEISNPVIAASLISEYILSSLRDKLMKISFVSSGRIKVINAVSREKLIAPLSIVDSMNVAIYVTRDLLDDLTLDSSSISNPMHSKKWNDVVSGEARELANLVIEAFRKGKVKAHSFSEIVARGGTLPKIVGRFEVMALLQAVRYYLLTGDMEKAKSFGLNRAIFYAWLKYHGSRRWRVPQVIEKEKQMRNHSTGSESTSLGIVKDGVEVGPRGWFTIGGQEQTPTDFDKQVRFKFETFIPFEVVWRMAVNYVKQFPESVLRDPNKFFKYVYEPVRDNFIEKVILASHHQYPKASEAQRLGVQSKKAETIVRMKQKSLTSFLRGKVSEDSSHH</sequence>
<dbReference type="Proteomes" id="UP000605805">
    <property type="component" value="Unassembled WGS sequence"/>
</dbReference>
<evidence type="ECO:0000313" key="2">
    <source>
        <dbReference type="Proteomes" id="UP000605805"/>
    </source>
</evidence>
<accession>A0A833DSZ0</accession>
<protein>
    <submittedName>
        <fullName evidence="1">Uncharacterized protein</fullName>
    </submittedName>
</protein>
<dbReference type="EMBL" id="DQTV01000037">
    <property type="protein sequence ID" value="HIP56782.1"/>
    <property type="molecule type" value="Genomic_DNA"/>
</dbReference>
<proteinExistence type="predicted"/>
<name>A0A833DSZ0_9CREN</name>